<keyword evidence="1" id="KW-0963">Cytoplasm</keyword>
<dbReference type="EMBL" id="CAFBSG010000005">
    <property type="protein sequence ID" value="CAB5239692.1"/>
    <property type="molecule type" value="Genomic_DNA"/>
</dbReference>
<dbReference type="SUPFAM" id="SSF53098">
    <property type="entry name" value="Ribonuclease H-like"/>
    <property type="match status" value="1"/>
</dbReference>
<evidence type="ECO:0000256" key="1">
    <source>
        <dbReference type="ARBA" id="ARBA00022490"/>
    </source>
</evidence>
<dbReference type="GO" id="GO:0004518">
    <property type="term" value="F:nuclease activity"/>
    <property type="evidence" value="ECO:0007669"/>
    <property type="project" value="UniProtKB-KW"/>
</dbReference>
<dbReference type="SMART" id="SM00732">
    <property type="entry name" value="YqgFc"/>
    <property type="match status" value="1"/>
</dbReference>
<organism evidence="6">
    <name type="scientific">freshwater metagenome</name>
    <dbReference type="NCBI Taxonomy" id="449393"/>
    <lineage>
        <taxon>unclassified sequences</taxon>
        <taxon>metagenomes</taxon>
        <taxon>ecological metagenomes</taxon>
    </lineage>
</organism>
<dbReference type="GO" id="GO:0000967">
    <property type="term" value="P:rRNA 5'-end processing"/>
    <property type="evidence" value="ECO:0007669"/>
    <property type="project" value="TreeGrafter"/>
</dbReference>
<keyword evidence="2" id="KW-0690">Ribosome biogenesis</keyword>
<dbReference type="GO" id="GO:0005829">
    <property type="term" value="C:cytosol"/>
    <property type="evidence" value="ECO:0007669"/>
    <property type="project" value="TreeGrafter"/>
</dbReference>
<evidence type="ECO:0000256" key="3">
    <source>
        <dbReference type="ARBA" id="ARBA00022722"/>
    </source>
</evidence>
<dbReference type="Gene3D" id="3.30.420.140">
    <property type="entry name" value="YqgF/RNase H-like domain"/>
    <property type="match status" value="1"/>
</dbReference>
<gene>
    <name evidence="6" type="ORF">UFOPK3554_00415</name>
</gene>
<dbReference type="InterPro" id="IPR005227">
    <property type="entry name" value="YqgF"/>
</dbReference>
<dbReference type="InterPro" id="IPR037027">
    <property type="entry name" value="YqgF/RNaseH-like_dom_sf"/>
</dbReference>
<keyword evidence="4" id="KW-0378">Hydrolase</keyword>
<dbReference type="NCBIfam" id="TIGR00250">
    <property type="entry name" value="RNAse_H_YqgF"/>
    <property type="match status" value="1"/>
</dbReference>
<accession>A0A6J7XPL7</accession>
<dbReference type="PANTHER" id="PTHR33317">
    <property type="entry name" value="POLYNUCLEOTIDYL TRANSFERASE, RIBONUCLEASE H-LIKE SUPERFAMILY PROTEIN"/>
    <property type="match status" value="1"/>
</dbReference>
<dbReference type="GO" id="GO:0016787">
    <property type="term" value="F:hydrolase activity"/>
    <property type="evidence" value="ECO:0007669"/>
    <property type="project" value="UniProtKB-KW"/>
</dbReference>
<dbReference type="InterPro" id="IPR006641">
    <property type="entry name" value="YqgF/RNaseH-like_dom"/>
</dbReference>
<feature type="domain" description="YqgF/RNase H-like" evidence="5">
    <location>
        <begin position="4"/>
        <end position="103"/>
    </location>
</feature>
<keyword evidence="3" id="KW-0540">Nuclease</keyword>
<sequence length="143" mass="15630">MLIGRRLAFDYGDVRIGVASCDPEGILATPVATVKNTPDTVWLEIKSIMDEYEPVGVFIGEPKHLSGRESESGEKAHLFAQAITDRFGIPCIMIDERLSTVSASRQMRESGKNAKESKSAIDQVAAVAILEQGLAILKREKNQ</sequence>
<name>A0A6J7XPL7_9ZZZZ</name>
<dbReference type="AlphaFoldDB" id="A0A6J7XPL7"/>
<dbReference type="HAMAP" id="MF_00651">
    <property type="entry name" value="Nuclease_YqgF"/>
    <property type="match status" value="1"/>
</dbReference>
<evidence type="ECO:0000256" key="2">
    <source>
        <dbReference type="ARBA" id="ARBA00022517"/>
    </source>
</evidence>
<proteinExistence type="inferred from homology"/>
<reference evidence="6" key="1">
    <citation type="submission" date="2020-05" db="EMBL/GenBank/DDBJ databases">
        <authorList>
            <person name="Chiriac C."/>
            <person name="Salcher M."/>
            <person name="Ghai R."/>
            <person name="Kavagutti S V."/>
        </authorList>
    </citation>
    <scope>NUCLEOTIDE SEQUENCE</scope>
</reference>
<protein>
    <submittedName>
        <fullName evidence="6">Unannotated protein</fullName>
    </submittedName>
</protein>
<dbReference type="CDD" id="cd16964">
    <property type="entry name" value="YqgF"/>
    <property type="match status" value="1"/>
</dbReference>
<evidence type="ECO:0000256" key="4">
    <source>
        <dbReference type="ARBA" id="ARBA00022801"/>
    </source>
</evidence>
<dbReference type="PANTHER" id="PTHR33317:SF4">
    <property type="entry name" value="POLYNUCLEOTIDYL TRANSFERASE, RIBONUCLEASE H-LIKE SUPERFAMILY PROTEIN"/>
    <property type="match status" value="1"/>
</dbReference>
<dbReference type="InterPro" id="IPR012337">
    <property type="entry name" value="RNaseH-like_sf"/>
</dbReference>
<dbReference type="Pfam" id="PF03652">
    <property type="entry name" value="RuvX"/>
    <property type="match status" value="1"/>
</dbReference>
<evidence type="ECO:0000313" key="6">
    <source>
        <dbReference type="EMBL" id="CAB5239692.1"/>
    </source>
</evidence>
<evidence type="ECO:0000259" key="5">
    <source>
        <dbReference type="SMART" id="SM00732"/>
    </source>
</evidence>